<keyword evidence="2" id="KW-1185">Reference proteome</keyword>
<accession>A0AA39TLA2</accession>
<name>A0AA39TLA2_9AGAR</name>
<dbReference type="Proteomes" id="UP001175228">
    <property type="component" value="Unassembled WGS sequence"/>
</dbReference>
<evidence type="ECO:0000313" key="1">
    <source>
        <dbReference type="EMBL" id="KAK0493766.1"/>
    </source>
</evidence>
<protein>
    <submittedName>
        <fullName evidence="1">Uncharacterized protein</fullName>
    </submittedName>
</protein>
<organism evidence="1 2">
    <name type="scientific">Armillaria luteobubalina</name>
    <dbReference type="NCBI Taxonomy" id="153913"/>
    <lineage>
        <taxon>Eukaryota</taxon>
        <taxon>Fungi</taxon>
        <taxon>Dikarya</taxon>
        <taxon>Basidiomycota</taxon>
        <taxon>Agaricomycotina</taxon>
        <taxon>Agaricomycetes</taxon>
        <taxon>Agaricomycetidae</taxon>
        <taxon>Agaricales</taxon>
        <taxon>Marasmiineae</taxon>
        <taxon>Physalacriaceae</taxon>
        <taxon>Armillaria</taxon>
    </lineage>
</organism>
<dbReference type="AlphaFoldDB" id="A0AA39TLA2"/>
<evidence type="ECO:0000313" key="2">
    <source>
        <dbReference type="Proteomes" id="UP001175228"/>
    </source>
</evidence>
<sequence>MSALKWVLYLTKPSDMIFMADWNIAMSKLQGFQQMIQKATNDDMLITDRGQIVELRGMAKILKHRVAGPIDSASLLYKVPDVFKQEYINALQSYSLNPIAIRNQHGILVPMGPEAETVVAGSLCIVTFTLRHYFIERVQRDCFNADLVSIKVLVPSRNLAKVKRDMGCIDSDTLAVPNAFRSFMKRTKSM</sequence>
<dbReference type="EMBL" id="JAUEPU010000023">
    <property type="protein sequence ID" value="KAK0493766.1"/>
    <property type="molecule type" value="Genomic_DNA"/>
</dbReference>
<reference evidence="1" key="1">
    <citation type="submission" date="2023-06" db="EMBL/GenBank/DDBJ databases">
        <authorList>
            <consortium name="Lawrence Berkeley National Laboratory"/>
            <person name="Ahrendt S."/>
            <person name="Sahu N."/>
            <person name="Indic B."/>
            <person name="Wong-Bajracharya J."/>
            <person name="Merenyi Z."/>
            <person name="Ke H.-M."/>
            <person name="Monk M."/>
            <person name="Kocsube S."/>
            <person name="Drula E."/>
            <person name="Lipzen A."/>
            <person name="Balint B."/>
            <person name="Henrissat B."/>
            <person name="Andreopoulos B."/>
            <person name="Martin F.M."/>
            <person name="Harder C.B."/>
            <person name="Rigling D."/>
            <person name="Ford K.L."/>
            <person name="Foster G.D."/>
            <person name="Pangilinan J."/>
            <person name="Papanicolaou A."/>
            <person name="Barry K."/>
            <person name="LaButti K."/>
            <person name="Viragh M."/>
            <person name="Koriabine M."/>
            <person name="Yan M."/>
            <person name="Riley R."/>
            <person name="Champramary S."/>
            <person name="Plett K.L."/>
            <person name="Tsai I.J."/>
            <person name="Slot J."/>
            <person name="Sipos G."/>
            <person name="Plett J."/>
            <person name="Nagy L.G."/>
            <person name="Grigoriev I.V."/>
        </authorList>
    </citation>
    <scope>NUCLEOTIDE SEQUENCE</scope>
    <source>
        <strain evidence="1">HWK02</strain>
    </source>
</reference>
<gene>
    <name evidence="1" type="ORF">EDD18DRAFT_1107755</name>
</gene>
<proteinExistence type="predicted"/>
<comment type="caution">
    <text evidence="1">The sequence shown here is derived from an EMBL/GenBank/DDBJ whole genome shotgun (WGS) entry which is preliminary data.</text>
</comment>